<evidence type="ECO:0000256" key="4">
    <source>
        <dbReference type="ARBA" id="ARBA00023242"/>
    </source>
</evidence>
<keyword evidence="3" id="KW-0804">Transcription</keyword>
<dbReference type="SUPFAM" id="SSF101941">
    <property type="entry name" value="NAC domain"/>
    <property type="match status" value="1"/>
</dbReference>
<feature type="compositionally biased region" description="Polar residues" evidence="5">
    <location>
        <begin position="318"/>
        <end position="327"/>
    </location>
</feature>
<dbReference type="Pfam" id="PF02365">
    <property type="entry name" value="NAM"/>
    <property type="match status" value="1"/>
</dbReference>
<dbReference type="PROSITE" id="PS51005">
    <property type="entry name" value="NAC"/>
    <property type="match status" value="1"/>
</dbReference>
<evidence type="ECO:0000256" key="1">
    <source>
        <dbReference type="ARBA" id="ARBA00023015"/>
    </source>
</evidence>
<proteinExistence type="predicted"/>
<gene>
    <name evidence="7" type="primary">LOC107407948</name>
</gene>
<keyword evidence="1" id="KW-0805">Transcription regulation</keyword>
<dbReference type="GO" id="GO:0006355">
    <property type="term" value="P:regulation of DNA-templated transcription"/>
    <property type="evidence" value="ECO:0007669"/>
    <property type="project" value="InterPro"/>
</dbReference>
<keyword evidence="2" id="KW-0238">DNA-binding</keyword>
<reference evidence="7" key="1">
    <citation type="submission" date="2022-04" db="UniProtKB">
        <authorList>
            <consortium name="RefSeq"/>
        </authorList>
    </citation>
    <scope>IDENTIFICATION</scope>
    <source>
        <tissue evidence="7">In vitro plantlets</tissue>
    </source>
</reference>
<evidence type="ECO:0000256" key="3">
    <source>
        <dbReference type="ARBA" id="ARBA00023163"/>
    </source>
</evidence>
<dbReference type="GO" id="GO:0003677">
    <property type="term" value="F:DNA binding"/>
    <property type="evidence" value="ECO:0007669"/>
    <property type="project" value="UniProtKB-KW"/>
</dbReference>
<evidence type="ECO:0000313" key="7">
    <source>
        <dbReference type="RefSeq" id="XP_015870776.1"/>
    </source>
</evidence>
<name>A0A6P3Z1V8_ZIZJJ</name>
<dbReference type="AlphaFoldDB" id="A0A6P3Z1V8"/>
<keyword evidence="4" id="KW-0539">Nucleus</keyword>
<dbReference type="RefSeq" id="XP_015870776.1">
    <property type="nucleotide sequence ID" value="XM_016015290.2"/>
</dbReference>
<evidence type="ECO:0000259" key="6">
    <source>
        <dbReference type="PROSITE" id="PS51005"/>
    </source>
</evidence>
<dbReference type="PANTHER" id="PTHR31719:SF43">
    <property type="entry name" value="NAC TRANSCRIPTION FACTOR 56"/>
    <property type="match status" value="1"/>
</dbReference>
<feature type="domain" description="NAC" evidence="6">
    <location>
        <begin position="8"/>
        <end position="139"/>
    </location>
</feature>
<evidence type="ECO:0000256" key="2">
    <source>
        <dbReference type="ARBA" id="ARBA00023125"/>
    </source>
</evidence>
<evidence type="ECO:0000256" key="5">
    <source>
        <dbReference type="SAM" id="MobiDB-lite"/>
    </source>
</evidence>
<dbReference type="Gene3D" id="2.170.150.80">
    <property type="entry name" value="NAC domain"/>
    <property type="match status" value="1"/>
</dbReference>
<dbReference type="InterPro" id="IPR003441">
    <property type="entry name" value="NAC-dom"/>
</dbReference>
<protein>
    <submittedName>
        <fullName evidence="7">NAC domain-containing protein 83-like</fullName>
    </submittedName>
</protein>
<dbReference type="InterPro" id="IPR036093">
    <property type="entry name" value="NAC_dom_sf"/>
</dbReference>
<feature type="compositionally biased region" description="Polar residues" evidence="5">
    <location>
        <begin position="277"/>
        <end position="311"/>
    </location>
</feature>
<dbReference type="PANTHER" id="PTHR31719">
    <property type="entry name" value="NAC TRANSCRIPTION FACTOR 56"/>
    <property type="match status" value="1"/>
</dbReference>
<feature type="region of interest" description="Disordered" evidence="5">
    <location>
        <begin position="277"/>
        <end position="327"/>
    </location>
</feature>
<sequence>MSLSKASPSADISLYCTDKELFMSLEKMMAGSPLPDNVLPLNPYDIKPDNLPVDIWFFNQPNENKDTRSSGRWKTKGEACELFSNSSFIGWRSTLEFYEGQAPHEHKTDWVMQEYWITLRLSEDVSAMGPCSLCRVFLVQNADTASHSTESVVQNAENYVGQSSSSRQQVNETGNLSVRERIPVENAPEIDYVSRGDYMELLDLDTPVSPSSSSDSSCVTMSSNECFDSLALLQDLEPETNNEPVQKDAGCKFNIAASIKPTEVVICPAFSGTLDKSPNEQVPWTDRSTPGSALLSQISDKNNLKNPSGNQKPDFRNEGTSSNSERLAATCSSYMAAPREEKKPSIARKGSLKKYCCCLPF</sequence>
<organism evidence="7">
    <name type="scientific">Ziziphus jujuba</name>
    <name type="common">Chinese jujube</name>
    <name type="synonym">Ziziphus sativa</name>
    <dbReference type="NCBI Taxonomy" id="326968"/>
    <lineage>
        <taxon>Eukaryota</taxon>
        <taxon>Viridiplantae</taxon>
        <taxon>Streptophyta</taxon>
        <taxon>Embryophyta</taxon>
        <taxon>Tracheophyta</taxon>
        <taxon>Spermatophyta</taxon>
        <taxon>Magnoliopsida</taxon>
        <taxon>eudicotyledons</taxon>
        <taxon>Gunneridae</taxon>
        <taxon>Pentapetalae</taxon>
        <taxon>rosids</taxon>
        <taxon>fabids</taxon>
        <taxon>Rosales</taxon>
        <taxon>Rhamnaceae</taxon>
        <taxon>Paliureae</taxon>
        <taxon>Ziziphus</taxon>
    </lineage>
</organism>
<accession>A0A6P3Z1V8</accession>